<dbReference type="Pfam" id="PF11883">
    <property type="entry name" value="DUF3403"/>
    <property type="match status" value="1"/>
</dbReference>
<evidence type="ECO:0000313" key="7">
    <source>
        <dbReference type="Proteomes" id="UP000327157"/>
    </source>
</evidence>
<gene>
    <name evidence="6" type="ORF">D8674_027408</name>
</gene>
<dbReference type="OrthoDB" id="1163380at2759"/>
<evidence type="ECO:0000313" key="6">
    <source>
        <dbReference type="EMBL" id="KAB2636874.1"/>
    </source>
</evidence>
<evidence type="ECO:0000256" key="4">
    <source>
        <dbReference type="ARBA" id="ARBA00022840"/>
    </source>
</evidence>
<keyword evidence="6" id="KW-0430">Lectin</keyword>
<proteinExistence type="predicted"/>
<dbReference type="AlphaFoldDB" id="A0A5N5IPL2"/>
<evidence type="ECO:0000256" key="3">
    <source>
        <dbReference type="ARBA" id="ARBA00022777"/>
    </source>
</evidence>
<evidence type="ECO:0000259" key="5">
    <source>
        <dbReference type="Pfam" id="PF11883"/>
    </source>
</evidence>
<reference evidence="7" key="2">
    <citation type="submission" date="2019-10" db="EMBL/GenBank/DDBJ databases">
        <title>A de novo genome assembly of a pear dwarfing rootstock.</title>
        <authorList>
            <person name="Wang F."/>
            <person name="Wang J."/>
            <person name="Li S."/>
            <person name="Zhang Y."/>
            <person name="Fang M."/>
            <person name="Ma L."/>
            <person name="Zhao Y."/>
            <person name="Jiang S."/>
        </authorList>
    </citation>
    <scope>NUCLEOTIDE SEQUENCE [LARGE SCALE GENOMIC DNA]</scope>
</reference>
<dbReference type="InterPro" id="IPR021820">
    <property type="entry name" value="S-locus_recpt_kinase_C"/>
</dbReference>
<protein>
    <submittedName>
        <fullName evidence="6">G-type lectin S-receptor-like serine/threonine-protein kinase</fullName>
    </submittedName>
</protein>
<keyword evidence="7" id="KW-1185">Reference proteome</keyword>
<dbReference type="PANTHER" id="PTHR47973">
    <property type="entry name" value="CYSTEINE-RICH RECEPTOR-LIKE PROTEIN KINASE 3"/>
    <property type="match status" value="1"/>
</dbReference>
<comment type="caution">
    <text evidence="6">The sequence shown here is derived from an EMBL/GenBank/DDBJ whole genome shotgun (WGS) entry which is preliminary data.</text>
</comment>
<dbReference type="GO" id="GO:0030246">
    <property type="term" value="F:carbohydrate binding"/>
    <property type="evidence" value="ECO:0007669"/>
    <property type="project" value="UniProtKB-KW"/>
</dbReference>
<accession>A0A5N5IPL2</accession>
<keyword evidence="2" id="KW-0547">Nucleotide-binding</keyword>
<feature type="domain" description="S-locus receptor kinase C-terminal" evidence="5">
    <location>
        <begin position="108"/>
        <end position="150"/>
    </location>
</feature>
<dbReference type="GO" id="GO:0004674">
    <property type="term" value="F:protein serine/threonine kinase activity"/>
    <property type="evidence" value="ECO:0007669"/>
    <property type="project" value="InterPro"/>
</dbReference>
<organism evidence="6 7">
    <name type="scientific">Pyrus ussuriensis x Pyrus communis</name>
    <dbReference type="NCBI Taxonomy" id="2448454"/>
    <lineage>
        <taxon>Eukaryota</taxon>
        <taxon>Viridiplantae</taxon>
        <taxon>Streptophyta</taxon>
        <taxon>Embryophyta</taxon>
        <taxon>Tracheophyta</taxon>
        <taxon>Spermatophyta</taxon>
        <taxon>Magnoliopsida</taxon>
        <taxon>eudicotyledons</taxon>
        <taxon>Gunneridae</taxon>
        <taxon>Pentapetalae</taxon>
        <taxon>rosids</taxon>
        <taxon>fabids</taxon>
        <taxon>Rosales</taxon>
        <taxon>Rosaceae</taxon>
        <taxon>Amygdaloideae</taxon>
        <taxon>Maleae</taxon>
        <taxon>Pyrus</taxon>
    </lineage>
</organism>
<reference evidence="6 7" key="1">
    <citation type="submission" date="2019-09" db="EMBL/GenBank/DDBJ databases">
        <authorList>
            <person name="Ou C."/>
        </authorList>
    </citation>
    <scope>NUCLEOTIDE SEQUENCE [LARGE SCALE GENOMIC DNA]</scope>
    <source>
        <strain evidence="6">S2</strain>
        <tissue evidence="6">Leaf</tissue>
    </source>
</reference>
<keyword evidence="4" id="KW-0067">ATP-binding</keyword>
<dbReference type="EMBL" id="SMOL01000004">
    <property type="protein sequence ID" value="KAB2636874.1"/>
    <property type="molecule type" value="Genomic_DNA"/>
</dbReference>
<dbReference type="GO" id="GO:0005524">
    <property type="term" value="F:ATP binding"/>
    <property type="evidence" value="ECO:0007669"/>
    <property type="project" value="UniProtKB-KW"/>
</dbReference>
<sequence>MAGNGLQSLGRVKLTELAPAEGLPSDSYKLSVLTLSQSLALYSAAIIQFPAWMLHTEGRPLKLLDTSVEYSITPLEVVRTIRVGLLCVQRNPEDRSSMSAAVLMLSGEGALPQPLKPGFYSERDLTELDAGHSSQACSANEVTISVLEAR</sequence>
<dbReference type="Proteomes" id="UP000327157">
    <property type="component" value="Chromosome 5"/>
</dbReference>
<keyword evidence="1" id="KW-0808">Transferase</keyword>
<evidence type="ECO:0000256" key="1">
    <source>
        <dbReference type="ARBA" id="ARBA00022679"/>
    </source>
</evidence>
<keyword evidence="3 6" id="KW-0418">Kinase</keyword>
<name>A0A5N5IPL2_9ROSA</name>
<dbReference type="InterPro" id="IPR052059">
    <property type="entry name" value="CR_Ser/Thr_kinase"/>
</dbReference>
<keyword evidence="6" id="KW-0675">Receptor</keyword>
<reference evidence="6 7" key="3">
    <citation type="submission" date="2019-11" db="EMBL/GenBank/DDBJ databases">
        <title>A de novo genome assembly of a pear dwarfing rootstock.</title>
        <authorList>
            <person name="Wang F."/>
            <person name="Wang J."/>
            <person name="Li S."/>
            <person name="Zhang Y."/>
            <person name="Fang M."/>
            <person name="Ma L."/>
            <person name="Zhao Y."/>
            <person name="Jiang S."/>
        </authorList>
    </citation>
    <scope>NUCLEOTIDE SEQUENCE [LARGE SCALE GENOMIC DNA]</scope>
    <source>
        <strain evidence="6">S2</strain>
        <tissue evidence="6">Leaf</tissue>
    </source>
</reference>
<evidence type="ECO:0000256" key="2">
    <source>
        <dbReference type="ARBA" id="ARBA00022741"/>
    </source>
</evidence>